<protein>
    <submittedName>
        <fullName evidence="8">Sperm-associated antigen 1</fullName>
    </submittedName>
</protein>
<accession>A0A067RT98</accession>
<dbReference type="Gene3D" id="1.25.40.10">
    <property type="entry name" value="Tetratricopeptide repeat domain"/>
    <property type="match status" value="1"/>
</dbReference>
<feature type="region of interest" description="Disordered" evidence="6">
    <location>
        <begin position="596"/>
        <end position="633"/>
    </location>
</feature>
<dbReference type="GO" id="GO:0006626">
    <property type="term" value="P:protein targeting to mitochondrion"/>
    <property type="evidence" value="ECO:0007669"/>
    <property type="project" value="TreeGrafter"/>
</dbReference>
<evidence type="ECO:0000313" key="8">
    <source>
        <dbReference type="EMBL" id="KDR23044.1"/>
    </source>
</evidence>
<dbReference type="eggNOG" id="KOG1124">
    <property type="taxonomic scope" value="Eukaryota"/>
</dbReference>
<dbReference type="InterPro" id="IPR025986">
    <property type="entry name" value="RPAP3-like_C"/>
</dbReference>
<dbReference type="OrthoDB" id="2942533at2759"/>
<dbReference type="OMA" id="TEINIMA"/>
<reference evidence="8 9" key="1">
    <citation type="journal article" date="2014" name="Nat. Commun.">
        <title>Molecular traces of alternative social organization in a termite genome.</title>
        <authorList>
            <person name="Terrapon N."/>
            <person name="Li C."/>
            <person name="Robertson H.M."/>
            <person name="Ji L."/>
            <person name="Meng X."/>
            <person name="Booth W."/>
            <person name="Chen Z."/>
            <person name="Childers C.P."/>
            <person name="Glastad K.M."/>
            <person name="Gokhale K."/>
            <person name="Gowin J."/>
            <person name="Gronenberg W."/>
            <person name="Hermansen R.A."/>
            <person name="Hu H."/>
            <person name="Hunt B.G."/>
            <person name="Huylmans A.K."/>
            <person name="Khalil S.M."/>
            <person name="Mitchell R.D."/>
            <person name="Munoz-Torres M.C."/>
            <person name="Mustard J.A."/>
            <person name="Pan H."/>
            <person name="Reese J.T."/>
            <person name="Scharf M.E."/>
            <person name="Sun F."/>
            <person name="Vogel H."/>
            <person name="Xiao J."/>
            <person name="Yang W."/>
            <person name="Yang Z."/>
            <person name="Yang Z."/>
            <person name="Zhou J."/>
            <person name="Zhu J."/>
            <person name="Brent C.S."/>
            <person name="Elsik C.G."/>
            <person name="Goodisman M.A."/>
            <person name="Liberles D.A."/>
            <person name="Roe R.M."/>
            <person name="Vargo E.L."/>
            <person name="Vilcinskas A."/>
            <person name="Wang J."/>
            <person name="Bornberg-Bauer E."/>
            <person name="Korb J."/>
            <person name="Zhang G."/>
            <person name="Liebig J."/>
        </authorList>
    </citation>
    <scope>NUCLEOTIDE SEQUENCE [LARGE SCALE GENOMIC DNA]</scope>
    <source>
        <tissue evidence="8">Whole organism</tissue>
    </source>
</reference>
<dbReference type="PROSITE" id="PS50293">
    <property type="entry name" value="TPR_REGION"/>
    <property type="match status" value="1"/>
</dbReference>
<evidence type="ECO:0000256" key="2">
    <source>
        <dbReference type="ARBA" id="ARBA00022490"/>
    </source>
</evidence>
<feature type="repeat" description="TPR" evidence="5">
    <location>
        <begin position="292"/>
        <end position="325"/>
    </location>
</feature>
<dbReference type="InterPro" id="IPR051982">
    <property type="entry name" value="CiliaryAsmbly_MitoImport"/>
</dbReference>
<feature type="compositionally biased region" description="Basic and acidic residues" evidence="6">
    <location>
        <begin position="507"/>
        <end position="533"/>
    </location>
</feature>
<keyword evidence="2" id="KW-0963">Cytoplasm</keyword>
<feature type="region of interest" description="Disordered" evidence="6">
    <location>
        <begin position="404"/>
        <end position="427"/>
    </location>
</feature>
<feature type="compositionally biased region" description="Basic and acidic residues" evidence="6">
    <location>
        <begin position="600"/>
        <end position="617"/>
    </location>
</feature>
<proteinExistence type="predicted"/>
<name>A0A067RT98_ZOONE</name>
<gene>
    <name evidence="8" type="ORF">L798_14597</name>
</gene>
<feature type="domain" description="RNA-polymerase II-associated protein 3-like C-terminal" evidence="7">
    <location>
        <begin position="669"/>
        <end position="756"/>
    </location>
</feature>
<evidence type="ECO:0000256" key="4">
    <source>
        <dbReference type="ARBA" id="ARBA00022803"/>
    </source>
</evidence>
<dbReference type="InterPro" id="IPR011990">
    <property type="entry name" value="TPR-like_helical_dom_sf"/>
</dbReference>
<evidence type="ECO:0000256" key="6">
    <source>
        <dbReference type="SAM" id="MobiDB-lite"/>
    </source>
</evidence>
<dbReference type="PANTHER" id="PTHR45984">
    <property type="entry name" value="RNA (RNA) POLYMERASE II ASSOCIATED PROTEIN HOMOLOG"/>
    <property type="match status" value="1"/>
</dbReference>
<evidence type="ECO:0000256" key="5">
    <source>
        <dbReference type="PROSITE-ProRule" id="PRU00339"/>
    </source>
</evidence>
<organism evidence="8 9">
    <name type="scientific">Zootermopsis nevadensis</name>
    <name type="common">Dampwood termite</name>
    <dbReference type="NCBI Taxonomy" id="136037"/>
    <lineage>
        <taxon>Eukaryota</taxon>
        <taxon>Metazoa</taxon>
        <taxon>Ecdysozoa</taxon>
        <taxon>Arthropoda</taxon>
        <taxon>Hexapoda</taxon>
        <taxon>Insecta</taxon>
        <taxon>Pterygota</taxon>
        <taxon>Neoptera</taxon>
        <taxon>Polyneoptera</taxon>
        <taxon>Dictyoptera</taxon>
        <taxon>Blattodea</taxon>
        <taxon>Blattoidea</taxon>
        <taxon>Termitoidae</taxon>
        <taxon>Termopsidae</taxon>
        <taxon>Zootermopsis</taxon>
    </lineage>
</organism>
<evidence type="ECO:0000256" key="1">
    <source>
        <dbReference type="ARBA" id="ARBA00004496"/>
    </source>
</evidence>
<dbReference type="PROSITE" id="PS50005">
    <property type="entry name" value="TPR"/>
    <property type="match status" value="1"/>
</dbReference>
<dbReference type="EMBL" id="KK852476">
    <property type="protein sequence ID" value="KDR23044.1"/>
    <property type="molecule type" value="Genomic_DNA"/>
</dbReference>
<dbReference type="SMART" id="SM00028">
    <property type="entry name" value="TPR"/>
    <property type="match status" value="3"/>
</dbReference>
<feature type="compositionally biased region" description="Basic and acidic residues" evidence="6">
    <location>
        <begin position="406"/>
        <end position="423"/>
    </location>
</feature>
<feature type="compositionally biased region" description="Polar residues" evidence="6">
    <location>
        <begin position="446"/>
        <end position="458"/>
    </location>
</feature>
<dbReference type="Pfam" id="PF13877">
    <property type="entry name" value="RPAP3_C"/>
    <property type="match status" value="1"/>
</dbReference>
<sequence>MIEQEEVMKSNKKSLLTKYDIPVDHISFEYVEKCNDRKEMEKIVKILRSGEEGQFPQLTICAETRLRQIAPESRVLQTEEPILTKATLEPGHWDEVSNEVQEWTGKMKAREQELKKSSIVGQSSAYLPTVRNMKSTKTQNSDNCNQGTGLLLMKSVVPRNYADWDKFDVDKELLKMELEDEQRKEQAIKKRKQQEKEKMKNKRDNEDKFAHAAENLSTVEKEVMATQEKDRGNEYYRSGDYELAVKHYTSSLSLCCTPAAYNNRAMAYLKLYKYGAALSDCSQVLKAEPLNVKALLRRGVAQQNKNNYEQAFEDFSKVLELEPGNQQAKSLAEQMKMKCGANFKSVRITIEDESTGFVFPASRQNVAVNEWGLAKTMCRCNGIPAWSHRAPPKCRTCQRKRAERRAKKEEARQKLKQATKEASEMGDQSDCIVMATPAAGDREGRSNVNTYNGENGDQMQIDEKGSGDTRATEKIVEEVAGEDSELPSHKDLISSELDSVQVSGSAREAEKGAMEDVSERKKLEDARKKDFKSSESNITMEKKGMGDSEKYKKGVMQMTLDEKQKLPSGIDLSMTIETKGKRETKRTRKVVEISDSNETNENKETLSEANTLKDVKQKFSPGTDGNGPKQSKVKVANKYKTSTKPSQEETSECSTKQALHFQTQRVNTVTSPYEFIRLWQAIKGDTDLSEHAQVLQAVPPSHLSSVLGNKLDGTMLSTILLCLQKHFTPELMLQYMENLILVPRFTTISLFLPSSEVKAVHELLKKLDSLDHHPSVALWKAFPH</sequence>
<feature type="region of interest" description="Disordered" evidence="6">
    <location>
        <begin position="181"/>
        <end position="208"/>
    </location>
</feature>
<dbReference type="InterPro" id="IPR019734">
    <property type="entry name" value="TPR_rpt"/>
</dbReference>
<dbReference type="STRING" id="136037.A0A067RT98"/>
<feature type="region of interest" description="Disordered" evidence="6">
    <location>
        <begin position="498"/>
        <end position="550"/>
    </location>
</feature>
<dbReference type="SUPFAM" id="SSF48452">
    <property type="entry name" value="TPR-like"/>
    <property type="match status" value="1"/>
</dbReference>
<keyword evidence="3" id="KW-0677">Repeat</keyword>
<dbReference type="GO" id="GO:0005829">
    <property type="term" value="C:cytosol"/>
    <property type="evidence" value="ECO:0007669"/>
    <property type="project" value="TreeGrafter"/>
</dbReference>
<evidence type="ECO:0000313" key="9">
    <source>
        <dbReference type="Proteomes" id="UP000027135"/>
    </source>
</evidence>
<dbReference type="AlphaFoldDB" id="A0A067RT98"/>
<dbReference type="GO" id="GO:0031072">
    <property type="term" value="F:heat shock protein binding"/>
    <property type="evidence" value="ECO:0007669"/>
    <property type="project" value="TreeGrafter"/>
</dbReference>
<dbReference type="PANTHER" id="PTHR45984:SF1">
    <property type="entry name" value="SPAG1 AXONEMAL DYNEIN ASSEMBLY FACTOR"/>
    <property type="match status" value="1"/>
</dbReference>
<comment type="subcellular location">
    <subcellularLocation>
        <location evidence="1">Cytoplasm</location>
    </subcellularLocation>
</comment>
<feature type="compositionally biased region" description="Basic and acidic residues" evidence="6">
    <location>
        <begin position="540"/>
        <end position="550"/>
    </location>
</feature>
<keyword evidence="9" id="KW-1185">Reference proteome</keyword>
<evidence type="ECO:0000256" key="3">
    <source>
        <dbReference type="ARBA" id="ARBA00022737"/>
    </source>
</evidence>
<dbReference type="Proteomes" id="UP000027135">
    <property type="component" value="Unassembled WGS sequence"/>
</dbReference>
<feature type="region of interest" description="Disordered" evidence="6">
    <location>
        <begin position="440"/>
        <end position="469"/>
    </location>
</feature>
<dbReference type="InParanoid" id="A0A067RT98"/>
<dbReference type="Pfam" id="PF00515">
    <property type="entry name" value="TPR_1"/>
    <property type="match status" value="1"/>
</dbReference>
<evidence type="ECO:0000259" key="7">
    <source>
        <dbReference type="Pfam" id="PF13877"/>
    </source>
</evidence>
<keyword evidence="4 5" id="KW-0802">TPR repeat</keyword>
<dbReference type="GO" id="GO:0005739">
    <property type="term" value="C:mitochondrion"/>
    <property type="evidence" value="ECO:0007669"/>
    <property type="project" value="TreeGrafter"/>
</dbReference>